<feature type="domain" description="Rab-GAP TBC" evidence="2">
    <location>
        <begin position="37"/>
        <end position="338"/>
    </location>
</feature>
<evidence type="ECO:0000313" key="4">
    <source>
        <dbReference type="Proteomes" id="UP001642483"/>
    </source>
</evidence>
<dbReference type="Gene3D" id="1.10.8.270">
    <property type="entry name" value="putative rabgap domain of human tbc1 domain family member 14 like domains"/>
    <property type="match status" value="1"/>
</dbReference>
<reference evidence="3 4" key="1">
    <citation type="submission" date="2024-02" db="EMBL/GenBank/DDBJ databases">
        <authorList>
            <person name="Daric V."/>
            <person name="Darras S."/>
        </authorList>
    </citation>
    <scope>NUCLEOTIDE SEQUENCE [LARGE SCALE GENOMIC DNA]</scope>
</reference>
<dbReference type="Pfam" id="PF00566">
    <property type="entry name" value="RabGAP-TBC"/>
    <property type="match status" value="1"/>
</dbReference>
<dbReference type="PANTHER" id="PTHR22957:SF27">
    <property type="entry name" value="TBC1 DOMAIN FAMILY MEMBER 13"/>
    <property type="match status" value="1"/>
</dbReference>
<protein>
    <recommendedName>
        <fullName evidence="2">Rab-GAP TBC domain-containing protein</fullName>
    </recommendedName>
</protein>
<comment type="caution">
    <text evidence="3">The sequence shown here is derived from an EMBL/GenBank/DDBJ whole genome shotgun (WGS) entry which is preliminary data.</text>
</comment>
<evidence type="ECO:0000313" key="3">
    <source>
        <dbReference type="EMBL" id="CAK8674692.1"/>
    </source>
</evidence>
<dbReference type="SMART" id="SM00164">
    <property type="entry name" value="TBC"/>
    <property type="match status" value="1"/>
</dbReference>
<keyword evidence="1" id="KW-0343">GTPase activation</keyword>
<evidence type="ECO:0000256" key="1">
    <source>
        <dbReference type="ARBA" id="ARBA00022468"/>
    </source>
</evidence>
<organism evidence="3 4">
    <name type="scientific">Clavelina lepadiformis</name>
    <name type="common">Light-bulb sea squirt</name>
    <name type="synonym">Ascidia lepadiformis</name>
    <dbReference type="NCBI Taxonomy" id="159417"/>
    <lineage>
        <taxon>Eukaryota</taxon>
        <taxon>Metazoa</taxon>
        <taxon>Chordata</taxon>
        <taxon>Tunicata</taxon>
        <taxon>Ascidiacea</taxon>
        <taxon>Aplousobranchia</taxon>
        <taxon>Clavelinidae</taxon>
        <taxon>Clavelina</taxon>
    </lineage>
</organism>
<dbReference type="InterPro" id="IPR035969">
    <property type="entry name" value="Rab-GAP_TBC_sf"/>
</dbReference>
<dbReference type="Proteomes" id="UP001642483">
    <property type="component" value="Unassembled WGS sequence"/>
</dbReference>
<name>A0ABP0F922_CLALP</name>
<sequence length="396" mass="45926">MAGINLSDRKETLFLEALGSPVIDMNNLRKLCSTGIVETCGIRTICWRLLLNCLPKQRTKWPEALEKQRCEYQQFLNEMIIEPGLKRCNAAPGLDDHPLNPNPTSEWNSYFKDNDILLQIDKDVRRLCPDIAFFQNATAYPCEPLVSPTSRLENLRKRVERSVLSSQNLTRKRLGISNLISSRKQASREYDTLEEGQEAHWEVVERILFIYAKLNPGTAYVQGMNEIIGPLYYTLASDPNLEWKEHAEADTFFCFTNLMGEIRDNFIKSLDKSGSGIEASMNRVLCLLRQVDPEVWLRLDSLAIKPQFYLFRWITLLLSQEFSLPDVIHIWDILFSDSRRFDFLIAVCSAMIILLRDEILTRDFSHNMKLLQNYPLRIDVNTIISKAKEIYHNLRN</sequence>
<keyword evidence="4" id="KW-1185">Reference proteome</keyword>
<dbReference type="PANTHER" id="PTHR22957">
    <property type="entry name" value="TBC1 DOMAIN FAMILY MEMBER GTPASE-ACTIVATING PROTEIN"/>
    <property type="match status" value="1"/>
</dbReference>
<proteinExistence type="predicted"/>
<dbReference type="EMBL" id="CAWYQH010000013">
    <property type="protein sequence ID" value="CAK8674692.1"/>
    <property type="molecule type" value="Genomic_DNA"/>
</dbReference>
<evidence type="ECO:0000259" key="2">
    <source>
        <dbReference type="PROSITE" id="PS50086"/>
    </source>
</evidence>
<dbReference type="InterPro" id="IPR000195">
    <property type="entry name" value="Rab-GAP-TBC_dom"/>
</dbReference>
<gene>
    <name evidence="3" type="ORF">CVLEPA_LOCUS4365</name>
</gene>
<dbReference type="SUPFAM" id="SSF47923">
    <property type="entry name" value="Ypt/Rab-GAP domain of gyp1p"/>
    <property type="match status" value="2"/>
</dbReference>
<dbReference type="Gene3D" id="1.10.472.80">
    <property type="entry name" value="Ypt/Rab-GAP domain of gyp1p, domain 3"/>
    <property type="match status" value="1"/>
</dbReference>
<accession>A0ABP0F922</accession>
<dbReference type="PROSITE" id="PS50086">
    <property type="entry name" value="TBC_RABGAP"/>
    <property type="match status" value="1"/>
</dbReference>